<dbReference type="Proteomes" id="UP000305939">
    <property type="component" value="Unassembled WGS sequence"/>
</dbReference>
<dbReference type="AlphaFoldDB" id="A0A4S3LZJ1"/>
<evidence type="ECO:0000313" key="1">
    <source>
        <dbReference type="EMBL" id="THD66725.1"/>
    </source>
</evidence>
<organism evidence="1 2">
    <name type="scientific">Robertkochia marina</name>
    <dbReference type="NCBI Taxonomy" id="1227945"/>
    <lineage>
        <taxon>Bacteria</taxon>
        <taxon>Pseudomonadati</taxon>
        <taxon>Bacteroidota</taxon>
        <taxon>Flavobacteriia</taxon>
        <taxon>Flavobacteriales</taxon>
        <taxon>Flavobacteriaceae</taxon>
        <taxon>Robertkochia</taxon>
    </lineage>
</organism>
<reference evidence="1 2" key="1">
    <citation type="submission" date="2019-04" db="EMBL/GenBank/DDBJ databases">
        <title>Draft genome sequence of Robertkochia marina CC-AMO-30D.</title>
        <authorList>
            <person name="Hameed A."/>
            <person name="Lin S.-Y."/>
            <person name="Shahina M."/>
            <person name="Lai W.-A."/>
            <person name="Young C.-C."/>
        </authorList>
    </citation>
    <scope>NUCLEOTIDE SEQUENCE [LARGE SCALE GENOMIC DNA]</scope>
    <source>
        <strain evidence="1 2">CC-AMO-30D</strain>
    </source>
</reference>
<proteinExistence type="predicted"/>
<keyword evidence="2" id="KW-1185">Reference proteome</keyword>
<dbReference type="EMBL" id="SSMC01000003">
    <property type="protein sequence ID" value="THD66725.1"/>
    <property type="molecule type" value="Genomic_DNA"/>
</dbReference>
<dbReference type="OrthoDB" id="1134604at2"/>
<comment type="caution">
    <text evidence="1">The sequence shown here is derived from an EMBL/GenBank/DDBJ whole genome shotgun (WGS) entry which is preliminary data.</text>
</comment>
<dbReference type="RefSeq" id="WP_136336795.1">
    <property type="nucleotide sequence ID" value="NZ_QXMP01000011.1"/>
</dbReference>
<name>A0A4S3LZJ1_9FLAO</name>
<sequence length="191" mass="21155">MALISVSWLMFSCSGSDDGDMIVNESPESPESVIIYTDLEPDFISDDQNQSYDIDLNNDGKTDFILNKDGGEYLALESQNYTNGGLNNGVLSISPFGTYVIPVGEGSKIPRVYNSGESFSIGGYILAEDCESCEYNWKDQDKKFIAIKLIIEGKVHYAWVQLYVEGPTQWTVKDYAFNATPDIPILAGQTE</sequence>
<gene>
    <name evidence="1" type="ORF">E7Z59_13160</name>
</gene>
<accession>A0A4S3LZJ1</accession>
<evidence type="ECO:0000313" key="2">
    <source>
        <dbReference type="Proteomes" id="UP000305939"/>
    </source>
</evidence>
<protein>
    <submittedName>
        <fullName evidence="1">Uncharacterized protein</fullName>
    </submittedName>
</protein>